<proteinExistence type="predicted"/>
<evidence type="ECO:0000313" key="1">
    <source>
        <dbReference type="EMBL" id="GEU28703.1"/>
    </source>
</evidence>
<organism evidence="1">
    <name type="scientific">Tanacetum cinerariifolium</name>
    <name type="common">Dalmatian daisy</name>
    <name type="synonym">Chrysanthemum cinerariifolium</name>
    <dbReference type="NCBI Taxonomy" id="118510"/>
    <lineage>
        <taxon>Eukaryota</taxon>
        <taxon>Viridiplantae</taxon>
        <taxon>Streptophyta</taxon>
        <taxon>Embryophyta</taxon>
        <taxon>Tracheophyta</taxon>
        <taxon>Spermatophyta</taxon>
        <taxon>Magnoliopsida</taxon>
        <taxon>eudicotyledons</taxon>
        <taxon>Gunneridae</taxon>
        <taxon>Pentapetalae</taxon>
        <taxon>asterids</taxon>
        <taxon>campanulids</taxon>
        <taxon>Asterales</taxon>
        <taxon>Asteraceae</taxon>
        <taxon>Asteroideae</taxon>
        <taxon>Anthemideae</taxon>
        <taxon>Anthemidinae</taxon>
        <taxon>Tanacetum</taxon>
    </lineage>
</organism>
<name>A0A699GG53_TANCI</name>
<sequence length="327" mass="37582">MIQRLVLKYSKHRSRNSLTQKRRNLLWYLKELDKLIDERVPKYGELWMKERKVQAIKKIEEWLKESEMQTQKSLVSEGAALEASLVSEGATLEASLVIKGAALEASLVTEGIALDENSVARQCIVDSRNDADADIRPSYDSDKVYEVHHDTFENVFAHRIQNHEQPKFISDTYVVNENNSNIIYDIPHMDPDRAHHKNTPNKSILDPAYPLFTYTPYAQLVVEMDDPNITMEEYIRLEEEKAQSYAEFSAIVFGKTSTTLSDTKQGMIMGEYNTEREDSEIEFPAILFNNTPTSEATHSYEPTDCSYLGLRKKNCLSLKNDMSPRNK</sequence>
<gene>
    <name evidence="1" type="ORF">Tci_000681</name>
</gene>
<reference evidence="1" key="1">
    <citation type="journal article" date="2019" name="Sci. Rep.">
        <title>Draft genome of Tanacetum cinerariifolium, the natural source of mosquito coil.</title>
        <authorList>
            <person name="Yamashiro T."/>
            <person name="Shiraishi A."/>
            <person name="Satake H."/>
            <person name="Nakayama K."/>
        </authorList>
    </citation>
    <scope>NUCLEOTIDE SEQUENCE</scope>
</reference>
<comment type="caution">
    <text evidence="1">The sequence shown here is derived from an EMBL/GenBank/DDBJ whole genome shotgun (WGS) entry which is preliminary data.</text>
</comment>
<accession>A0A699GG53</accession>
<protein>
    <submittedName>
        <fullName evidence="1">Uncharacterized protein</fullName>
    </submittedName>
</protein>
<dbReference type="EMBL" id="BKCJ010000015">
    <property type="protein sequence ID" value="GEU28703.1"/>
    <property type="molecule type" value="Genomic_DNA"/>
</dbReference>
<dbReference type="AlphaFoldDB" id="A0A699GG53"/>